<protein>
    <submittedName>
        <fullName evidence="1">Uncharacterized protein</fullName>
    </submittedName>
</protein>
<accession>A0A6J5EBK0</accession>
<reference evidence="1 2" key="1">
    <citation type="submission" date="2020-04" db="EMBL/GenBank/DDBJ databases">
        <authorList>
            <person name="De Canck E."/>
        </authorList>
    </citation>
    <scope>NUCLEOTIDE SEQUENCE [LARGE SCALE GENOMIC DNA]</scope>
    <source>
        <strain evidence="1 2">LMG 29542</strain>
    </source>
</reference>
<evidence type="ECO:0000313" key="1">
    <source>
        <dbReference type="EMBL" id="CAB3762572.1"/>
    </source>
</evidence>
<name>A0A6J5EBK0_9BURK</name>
<keyword evidence="2" id="KW-1185">Reference proteome</keyword>
<dbReference type="RefSeq" id="WP_175228542.1">
    <property type="nucleotide sequence ID" value="NZ_CADIKH010000020.1"/>
</dbReference>
<dbReference type="Proteomes" id="UP000494363">
    <property type="component" value="Unassembled WGS sequence"/>
</dbReference>
<gene>
    <name evidence="1" type="ORF">LMG29542_04398</name>
</gene>
<proteinExistence type="predicted"/>
<evidence type="ECO:0000313" key="2">
    <source>
        <dbReference type="Proteomes" id="UP000494363"/>
    </source>
</evidence>
<dbReference type="EMBL" id="CADIKH010000020">
    <property type="protein sequence ID" value="CAB3762572.1"/>
    <property type="molecule type" value="Genomic_DNA"/>
</dbReference>
<sequence>MSKPESSVAVDALLAPAQPIVYRKPAALALPQPYTLPPRVAARRHARFLNWCVVGGRRKAG</sequence>
<organism evidence="1 2">
    <name type="scientific">Paraburkholderia humisilvae</name>
    <dbReference type="NCBI Taxonomy" id="627669"/>
    <lineage>
        <taxon>Bacteria</taxon>
        <taxon>Pseudomonadati</taxon>
        <taxon>Pseudomonadota</taxon>
        <taxon>Betaproteobacteria</taxon>
        <taxon>Burkholderiales</taxon>
        <taxon>Burkholderiaceae</taxon>
        <taxon>Paraburkholderia</taxon>
    </lineage>
</organism>
<dbReference type="AlphaFoldDB" id="A0A6J5EBK0"/>